<gene>
    <name evidence="2" type="ORF">F5X71_14785</name>
</gene>
<name>A0A6G9XR82_NOCBR</name>
<dbReference type="Proteomes" id="UP000501705">
    <property type="component" value="Chromosome"/>
</dbReference>
<accession>A0A6G9XR82</accession>
<keyword evidence="2" id="KW-0238">DNA-binding</keyword>
<dbReference type="SUPFAM" id="SSF82607">
    <property type="entry name" value="YbaB-like"/>
    <property type="match status" value="1"/>
</dbReference>
<sequence>MANERLKADAAMMMEALHEQMLGIARIQRDRSRLTATATACEKRITVTVNADGVLIETRFADDIGDLSHEEIAAAMTEVVQAAARKVTQQTRLLMEPLRERKSQLPRLSDLLEDAPDLGSVAPTAPPVSCAPPHSPQRRYDDADTGFGDAAPFEGRRSMVSDHDD</sequence>
<dbReference type="Pfam" id="PF02575">
    <property type="entry name" value="YbaB_DNA_bd"/>
    <property type="match status" value="1"/>
</dbReference>
<dbReference type="EMBL" id="CP046171">
    <property type="protein sequence ID" value="QIS03416.1"/>
    <property type="molecule type" value="Genomic_DNA"/>
</dbReference>
<feature type="region of interest" description="Disordered" evidence="1">
    <location>
        <begin position="114"/>
        <end position="165"/>
    </location>
</feature>
<dbReference type="InterPro" id="IPR004401">
    <property type="entry name" value="YbaB/EbfC"/>
</dbReference>
<reference evidence="2 3" key="1">
    <citation type="journal article" date="2019" name="ACS Chem. Biol.">
        <title>Identification and Mobilization of a Cryptic Antibiotic Biosynthesis Gene Locus from a Human-Pathogenic Nocardia Isolate.</title>
        <authorList>
            <person name="Herisse M."/>
            <person name="Ishida K."/>
            <person name="Porter J.L."/>
            <person name="Howden B."/>
            <person name="Hertweck C."/>
            <person name="Stinear T.P."/>
            <person name="Pidot S.J."/>
        </authorList>
    </citation>
    <scope>NUCLEOTIDE SEQUENCE [LARGE SCALE GENOMIC DNA]</scope>
    <source>
        <strain evidence="2 3">AUSMDU00024985</strain>
    </source>
</reference>
<feature type="compositionally biased region" description="Pro residues" evidence="1">
    <location>
        <begin position="124"/>
        <end position="135"/>
    </location>
</feature>
<dbReference type="InterPro" id="IPR036894">
    <property type="entry name" value="YbaB-like_sf"/>
</dbReference>
<dbReference type="GO" id="GO:0003677">
    <property type="term" value="F:DNA binding"/>
    <property type="evidence" value="ECO:0007669"/>
    <property type="project" value="UniProtKB-KW"/>
</dbReference>
<evidence type="ECO:0000256" key="1">
    <source>
        <dbReference type="SAM" id="MobiDB-lite"/>
    </source>
</evidence>
<proteinExistence type="predicted"/>
<evidence type="ECO:0000313" key="2">
    <source>
        <dbReference type="EMBL" id="QIS03416.1"/>
    </source>
</evidence>
<protein>
    <submittedName>
        <fullName evidence="2">YbaB/EbfC family DNA-binding protein</fullName>
    </submittedName>
</protein>
<dbReference type="RefSeq" id="WP_167462485.1">
    <property type="nucleotide sequence ID" value="NZ_CP046171.1"/>
</dbReference>
<feature type="compositionally biased region" description="Basic and acidic residues" evidence="1">
    <location>
        <begin position="154"/>
        <end position="165"/>
    </location>
</feature>
<dbReference type="Gene3D" id="3.30.1310.10">
    <property type="entry name" value="Nucleoid-associated protein YbaB-like domain"/>
    <property type="match status" value="1"/>
</dbReference>
<dbReference type="AlphaFoldDB" id="A0A6G9XR82"/>
<evidence type="ECO:0000313" key="3">
    <source>
        <dbReference type="Proteomes" id="UP000501705"/>
    </source>
</evidence>
<organism evidence="2 3">
    <name type="scientific">Nocardia brasiliensis</name>
    <dbReference type="NCBI Taxonomy" id="37326"/>
    <lineage>
        <taxon>Bacteria</taxon>
        <taxon>Bacillati</taxon>
        <taxon>Actinomycetota</taxon>
        <taxon>Actinomycetes</taxon>
        <taxon>Mycobacteriales</taxon>
        <taxon>Nocardiaceae</taxon>
        <taxon>Nocardia</taxon>
    </lineage>
</organism>